<dbReference type="Proteomes" id="UP001430953">
    <property type="component" value="Unassembled WGS sequence"/>
</dbReference>
<gene>
    <name evidence="2" type="ORF">PUN28_004394</name>
</gene>
<evidence type="ECO:0000256" key="1">
    <source>
        <dbReference type="SAM" id="MobiDB-lite"/>
    </source>
</evidence>
<dbReference type="EMBL" id="JADYXP020000004">
    <property type="protein sequence ID" value="KAL0125228.1"/>
    <property type="molecule type" value="Genomic_DNA"/>
</dbReference>
<reference evidence="2 3" key="1">
    <citation type="submission" date="2023-03" db="EMBL/GenBank/DDBJ databases">
        <title>High recombination rates correlate with genetic variation in Cardiocondyla obscurior ants.</title>
        <authorList>
            <person name="Errbii M."/>
        </authorList>
    </citation>
    <scope>NUCLEOTIDE SEQUENCE [LARGE SCALE GENOMIC DNA]</scope>
    <source>
        <strain evidence="2">Alpha-2009</strain>
        <tissue evidence="2">Whole body</tissue>
    </source>
</reference>
<dbReference type="AlphaFoldDB" id="A0AAW2GCB9"/>
<sequence>MVEEIPEVTKESEEIVVNPEPEPEPDPEPEPETNDIIEQDSNTVPGDAKCDDNTDKLTSMIMDFDQSLNDDTTDFTTDINLDQFEGQKDITDEDVMHHLDVIENIELDPETFGVDECMKVANDSDLFARDKDDEDKDEVTFIEEEFVEEKWYEEKVRSNVYILFYYIFFLI</sequence>
<proteinExistence type="predicted"/>
<keyword evidence="3" id="KW-1185">Reference proteome</keyword>
<comment type="caution">
    <text evidence="2">The sequence shown here is derived from an EMBL/GenBank/DDBJ whole genome shotgun (WGS) entry which is preliminary data.</text>
</comment>
<evidence type="ECO:0000313" key="3">
    <source>
        <dbReference type="Proteomes" id="UP001430953"/>
    </source>
</evidence>
<organism evidence="2 3">
    <name type="scientific">Cardiocondyla obscurior</name>
    <dbReference type="NCBI Taxonomy" id="286306"/>
    <lineage>
        <taxon>Eukaryota</taxon>
        <taxon>Metazoa</taxon>
        <taxon>Ecdysozoa</taxon>
        <taxon>Arthropoda</taxon>
        <taxon>Hexapoda</taxon>
        <taxon>Insecta</taxon>
        <taxon>Pterygota</taxon>
        <taxon>Neoptera</taxon>
        <taxon>Endopterygota</taxon>
        <taxon>Hymenoptera</taxon>
        <taxon>Apocrita</taxon>
        <taxon>Aculeata</taxon>
        <taxon>Formicoidea</taxon>
        <taxon>Formicidae</taxon>
        <taxon>Myrmicinae</taxon>
        <taxon>Cardiocondyla</taxon>
    </lineage>
</organism>
<feature type="compositionally biased region" description="Acidic residues" evidence="1">
    <location>
        <begin position="21"/>
        <end position="38"/>
    </location>
</feature>
<protein>
    <submittedName>
        <fullName evidence="2">Uncharacterized protein</fullName>
    </submittedName>
</protein>
<evidence type="ECO:0000313" key="2">
    <source>
        <dbReference type="EMBL" id="KAL0125228.1"/>
    </source>
</evidence>
<accession>A0AAW2GCB9</accession>
<feature type="region of interest" description="Disordered" evidence="1">
    <location>
        <begin position="1"/>
        <end position="47"/>
    </location>
</feature>
<name>A0AAW2GCB9_9HYME</name>